<name>A0A9P4MM43_9PEZI</name>
<reference evidence="2" key="1">
    <citation type="journal article" date="2020" name="Stud. Mycol.">
        <title>101 Dothideomycetes genomes: a test case for predicting lifestyles and emergence of pathogens.</title>
        <authorList>
            <person name="Haridas S."/>
            <person name="Albert R."/>
            <person name="Binder M."/>
            <person name="Bloem J."/>
            <person name="Labutti K."/>
            <person name="Salamov A."/>
            <person name="Andreopoulos B."/>
            <person name="Baker S."/>
            <person name="Barry K."/>
            <person name="Bills G."/>
            <person name="Bluhm B."/>
            <person name="Cannon C."/>
            <person name="Castanera R."/>
            <person name="Culley D."/>
            <person name="Daum C."/>
            <person name="Ezra D."/>
            <person name="Gonzalez J."/>
            <person name="Henrissat B."/>
            <person name="Kuo A."/>
            <person name="Liang C."/>
            <person name="Lipzen A."/>
            <person name="Lutzoni F."/>
            <person name="Magnuson J."/>
            <person name="Mondo S."/>
            <person name="Nolan M."/>
            <person name="Ohm R."/>
            <person name="Pangilinan J."/>
            <person name="Park H.-J."/>
            <person name="Ramirez L."/>
            <person name="Alfaro M."/>
            <person name="Sun H."/>
            <person name="Tritt A."/>
            <person name="Yoshinaga Y."/>
            <person name="Zwiers L.-H."/>
            <person name="Turgeon B."/>
            <person name="Goodwin S."/>
            <person name="Spatafora J."/>
            <person name="Crous P."/>
            <person name="Grigoriev I."/>
        </authorList>
    </citation>
    <scope>NUCLEOTIDE SEQUENCE</scope>
    <source>
        <strain evidence="2">CBS 260.36</strain>
    </source>
</reference>
<organism evidence="2 3">
    <name type="scientific">Myriangium duriaei CBS 260.36</name>
    <dbReference type="NCBI Taxonomy" id="1168546"/>
    <lineage>
        <taxon>Eukaryota</taxon>
        <taxon>Fungi</taxon>
        <taxon>Dikarya</taxon>
        <taxon>Ascomycota</taxon>
        <taxon>Pezizomycotina</taxon>
        <taxon>Dothideomycetes</taxon>
        <taxon>Dothideomycetidae</taxon>
        <taxon>Myriangiales</taxon>
        <taxon>Myriangiaceae</taxon>
        <taxon>Myriangium</taxon>
    </lineage>
</organism>
<proteinExistence type="predicted"/>
<evidence type="ECO:0000256" key="1">
    <source>
        <dbReference type="SAM" id="MobiDB-lite"/>
    </source>
</evidence>
<accession>A0A9P4MM43</accession>
<dbReference type="EMBL" id="ML996083">
    <property type="protein sequence ID" value="KAF2154829.1"/>
    <property type="molecule type" value="Genomic_DNA"/>
</dbReference>
<protein>
    <submittedName>
        <fullName evidence="2">Uncharacterized protein</fullName>
    </submittedName>
</protein>
<sequence>MCFFITKEIGNLFCVSVIARDRSPESTTVPTLGRAFHQQPCTIRFHVVSPECLFAYASSPQFLPFPQSVVKGTTPITPRTIPLTPNPPRILPLHHRPASLHLSTFLPHVHASNSQPASPPANAPRTPHQTRPTQTQPTPQHYKKHHTSPATSQ</sequence>
<feature type="region of interest" description="Disordered" evidence="1">
    <location>
        <begin position="110"/>
        <end position="153"/>
    </location>
</feature>
<feature type="compositionally biased region" description="Low complexity" evidence="1">
    <location>
        <begin position="123"/>
        <end position="140"/>
    </location>
</feature>
<keyword evidence="3" id="KW-1185">Reference proteome</keyword>
<dbReference type="Proteomes" id="UP000799439">
    <property type="component" value="Unassembled WGS sequence"/>
</dbReference>
<comment type="caution">
    <text evidence="2">The sequence shown here is derived from an EMBL/GenBank/DDBJ whole genome shotgun (WGS) entry which is preliminary data.</text>
</comment>
<gene>
    <name evidence="2" type="ORF">K461DRAFT_102985</name>
</gene>
<dbReference type="AlphaFoldDB" id="A0A9P4MM43"/>
<evidence type="ECO:0000313" key="2">
    <source>
        <dbReference type="EMBL" id="KAF2154829.1"/>
    </source>
</evidence>
<evidence type="ECO:0000313" key="3">
    <source>
        <dbReference type="Proteomes" id="UP000799439"/>
    </source>
</evidence>